<organism evidence="1 2">
    <name type="scientific">Candidatus Magasanikbacteria bacterium RIFOXYB1_FULL_40_15</name>
    <dbReference type="NCBI Taxonomy" id="1798697"/>
    <lineage>
        <taxon>Bacteria</taxon>
        <taxon>Candidatus Magasanikiibacteriota</taxon>
    </lineage>
</organism>
<reference evidence="1 2" key="1">
    <citation type="journal article" date="2016" name="Nat. Commun.">
        <title>Thousands of microbial genomes shed light on interconnected biogeochemical processes in an aquifer system.</title>
        <authorList>
            <person name="Anantharaman K."/>
            <person name="Brown C.T."/>
            <person name="Hug L.A."/>
            <person name="Sharon I."/>
            <person name="Castelle C.J."/>
            <person name="Probst A.J."/>
            <person name="Thomas B.C."/>
            <person name="Singh A."/>
            <person name="Wilkins M.J."/>
            <person name="Karaoz U."/>
            <person name="Brodie E.L."/>
            <person name="Williams K.H."/>
            <person name="Hubbard S.S."/>
            <person name="Banfield J.F."/>
        </authorList>
    </citation>
    <scope>NUCLEOTIDE SEQUENCE [LARGE SCALE GENOMIC DNA]</scope>
</reference>
<comment type="caution">
    <text evidence="1">The sequence shown here is derived from an EMBL/GenBank/DDBJ whole genome shotgun (WGS) entry which is preliminary data.</text>
</comment>
<sequence length="76" mass="8353">MLDANKILEELIEEYNLEDGSGSYQGKISLIAITYAGEEPCILIYFFESIPDDLCLPSQYKGVEVKVGVSKGGYAL</sequence>
<evidence type="ECO:0000313" key="2">
    <source>
        <dbReference type="Proteomes" id="UP000176300"/>
    </source>
</evidence>
<accession>A0A1F6NH03</accession>
<proteinExistence type="predicted"/>
<evidence type="ECO:0000313" key="1">
    <source>
        <dbReference type="EMBL" id="OGH83125.1"/>
    </source>
</evidence>
<dbReference type="EMBL" id="MFQS01000020">
    <property type="protein sequence ID" value="OGH83125.1"/>
    <property type="molecule type" value="Genomic_DNA"/>
</dbReference>
<name>A0A1F6NH03_9BACT</name>
<protein>
    <submittedName>
        <fullName evidence="1">Uncharacterized protein</fullName>
    </submittedName>
</protein>
<gene>
    <name evidence="1" type="ORF">A2373_01770</name>
</gene>
<dbReference type="AlphaFoldDB" id="A0A1F6NH03"/>
<dbReference type="STRING" id="1798697.A2373_01770"/>
<dbReference type="Proteomes" id="UP000176300">
    <property type="component" value="Unassembled WGS sequence"/>
</dbReference>